<name>A0A1I3DCL7_9BURK</name>
<dbReference type="RefSeq" id="WP_091006516.1">
    <property type="nucleotide sequence ID" value="NZ_CP041743.1"/>
</dbReference>
<feature type="domain" description="Microcystin LR degradation protein MlrC N-terminal" evidence="3">
    <location>
        <begin position="3"/>
        <end position="291"/>
    </location>
</feature>
<dbReference type="GO" id="GO:0006508">
    <property type="term" value="P:proteolysis"/>
    <property type="evidence" value="ECO:0007669"/>
    <property type="project" value="UniProtKB-KW"/>
</dbReference>
<evidence type="ECO:0000313" key="4">
    <source>
        <dbReference type="EMBL" id="SFH84453.1"/>
    </source>
</evidence>
<dbReference type="AlphaFoldDB" id="A0A1I3DCL7"/>
<dbReference type="OrthoDB" id="5288421at2"/>
<comment type="cofactor">
    <cofactor evidence="1">
        <name>Zn(2+)</name>
        <dbReference type="ChEBI" id="CHEBI:29105"/>
    </cofactor>
    <text evidence="1">Binds 1 zinc ion per subunit.</text>
</comment>
<proteinExistence type="inferred from homology"/>
<dbReference type="GO" id="GO:0046872">
    <property type="term" value="F:metal ion binding"/>
    <property type="evidence" value="ECO:0007669"/>
    <property type="project" value="UniProtKB-KW"/>
</dbReference>
<comment type="function">
    <text evidence="1">Involved in peptidolytic degradation of cyclic heptapeptide hepatotoxin microcystin (MC).</text>
</comment>
<evidence type="ECO:0000259" key="3">
    <source>
        <dbReference type="Pfam" id="PF07364"/>
    </source>
</evidence>
<protein>
    <recommendedName>
        <fullName evidence="1">Microcystinase C</fullName>
        <shortName evidence="1">MlrC</shortName>
    </recommendedName>
</protein>
<dbReference type="Pfam" id="PF07364">
    <property type="entry name" value="DUF1485"/>
    <property type="match status" value="1"/>
</dbReference>
<keyword evidence="5" id="KW-1185">Reference proteome</keyword>
<evidence type="ECO:0000259" key="2">
    <source>
        <dbReference type="Pfam" id="PF07171"/>
    </source>
</evidence>
<dbReference type="GO" id="GO:0008237">
    <property type="term" value="F:metallopeptidase activity"/>
    <property type="evidence" value="ECO:0007669"/>
    <property type="project" value="UniProtKB-KW"/>
</dbReference>
<evidence type="ECO:0000256" key="1">
    <source>
        <dbReference type="PIRNR" id="PIRNR012702"/>
    </source>
</evidence>
<dbReference type="InterPro" id="IPR015995">
    <property type="entry name" value="MlrC_N"/>
</dbReference>
<evidence type="ECO:0000313" key="5">
    <source>
        <dbReference type="Proteomes" id="UP000199548"/>
    </source>
</evidence>
<accession>A0A1I3DCL7</accession>
<dbReference type="InterPro" id="IPR010799">
    <property type="entry name" value="MlrC_C"/>
</dbReference>
<dbReference type="EMBL" id="FOQU01000001">
    <property type="protein sequence ID" value="SFH84453.1"/>
    <property type="molecule type" value="Genomic_DNA"/>
</dbReference>
<keyword evidence="1" id="KW-0378">Hydrolase</keyword>
<sequence length="497" mass="52875">MARIGIAGFLHETNTFASSRARFSTFVEADAWPGLLVGAEMFDAVAGVNLAIDGFIEAARDAHQLVPLLWASANPCGVVTDDAFEAIAFMLDRMIRDAGPLDALFLDLHGAMVTEHLQDGEGELLRRLRERVGDAMPIVAALDFHANITPTMIEHASGFVAYRTYPHVDMARTGRRACVLLDRLLQGDVLGKRYRQLPFLIPMPWQSTLSEPMCGLVALSESLESERVATIDFVPGFPLADIYYSGPSVIAYGSDPVALDIAVEQLTEAVLASQAAFGGCLHAPAVAVEHALTHTRRVDTGRVILADTHDNPGGGGAGNTTDLLHELLRQNAQHVCAGVVCDAVFAEAATRAGIGAVIDVSLGGSSSSSSAEGGAPPLQGPFEVLGLGNGRFIGTGPFYLGCQMDLGPMVRVRCGGPQGIDIVVSSRKQQAADQAMFRHVGANPADYRILVLKSSVHFRADFAALADEILMVAASGVNIADLRQLRYEKLRPGVVLL</sequence>
<dbReference type="STRING" id="420953.SAMN05192543_101232"/>
<keyword evidence="1" id="KW-0645">Protease</keyword>
<dbReference type="InterPro" id="IPR009197">
    <property type="entry name" value="MlrC"/>
</dbReference>
<reference evidence="4 5" key="1">
    <citation type="submission" date="2016-10" db="EMBL/GenBank/DDBJ databases">
        <authorList>
            <person name="de Groot N.N."/>
        </authorList>
    </citation>
    <scope>NUCLEOTIDE SEQUENCE [LARGE SCALE GENOMIC DNA]</scope>
    <source>
        <strain evidence="4 5">LMG 23650</strain>
    </source>
</reference>
<keyword evidence="1" id="KW-0482">Metalloprotease</keyword>
<keyword evidence="1" id="KW-0479">Metal-binding</keyword>
<dbReference type="Proteomes" id="UP000199548">
    <property type="component" value="Unassembled WGS sequence"/>
</dbReference>
<gene>
    <name evidence="4" type="ORF">SAMN05192543_101232</name>
</gene>
<organism evidence="4 5">
    <name type="scientific">Paraburkholderia megapolitana</name>
    <dbReference type="NCBI Taxonomy" id="420953"/>
    <lineage>
        <taxon>Bacteria</taxon>
        <taxon>Pseudomonadati</taxon>
        <taxon>Pseudomonadota</taxon>
        <taxon>Betaproteobacteria</taxon>
        <taxon>Burkholderiales</taxon>
        <taxon>Burkholderiaceae</taxon>
        <taxon>Paraburkholderia</taxon>
    </lineage>
</organism>
<feature type="domain" description="Microcystin LR degradation protein MlrC C-terminal" evidence="2">
    <location>
        <begin position="305"/>
        <end position="489"/>
    </location>
</feature>
<dbReference type="PIRSF" id="PIRSF012702">
    <property type="entry name" value="UCP012702"/>
    <property type="match status" value="1"/>
</dbReference>
<dbReference type="Pfam" id="PF07171">
    <property type="entry name" value="MlrC_C"/>
    <property type="match status" value="1"/>
</dbReference>
<comment type="similarity">
    <text evidence="1">Belongs to the peptidase M81 family.</text>
</comment>